<evidence type="ECO:0000256" key="4">
    <source>
        <dbReference type="PROSITE-ProRule" id="PRU00335"/>
    </source>
</evidence>
<dbReference type="GO" id="GO:0003677">
    <property type="term" value="F:DNA binding"/>
    <property type="evidence" value="ECO:0007669"/>
    <property type="project" value="UniProtKB-UniRule"/>
</dbReference>
<dbReference type="OrthoDB" id="270177at2"/>
<reference evidence="7" key="1">
    <citation type="journal article" date="2012" name="Appl. Microbiol. Biotechnol.">
        <title>The complete genome sequence of Pantoea ananatis AJ13355, an organism with great biotechnological potential.</title>
        <authorList>
            <person name="Hara Y."/>
            <person name="Kadotani N."/>
            <person name="Izui H."/>
            <person name="Katashkina J.I."/>
            <person name="Kuvaeva T.M."/>
            <person name="Andreeva I.G."/>
            <person name="Golubeva L.I."/>
            <person name="Malko D.B."/>
            <person name="Makeev V.J."/>
            <person name="Mashko S.V."/>
            <person name="Kozlov Y.I."/>
        </authorList>
    </citation>
    <scope>NUCLEOTIDE SEQUENCE [LARGE SCALE GENOMIC DNA]</scope>
    <source>
        <strain evidence="7">AJ13355</strain>
    </source>
</reference>
<dbReference type="KEGG" id="paj:PAJ_2215"/>
<name>A0A0H3KYZ5_PANAA</name>
<dbReference type="Pfam" id="PF16925">
    <property type="entry name" value="TetR_C_13"/>
    <property type="match status" value="1"/>
</dbReference>
<gene>
    <name evidence="6" type="primary">ycfQ</name>
    <name evidence="6" type="ordered locus">PAJ_2215</name>
</gene>
<dbReference type="HOGENOM" id="CLU_069356_28_0_6"/>
<dbReference type="PROSITE" id="PS50977">
    <property type="entry name" value="HTH_TETR_2"/>
    <property type="match status" value="1"/>
</dbReference>
<keyword evidence="2 4" id="KW-0238">DNA-binding</keyword>
<feature type="DNA-binding region" description="H-T-H motif" evidence="4">
    <location>
        <begin position="42"/>
        <end position="61"/>
    </location>
</feature>
<dbReference type="RefSeq" id="WP_014594361.1">
    <property type="nucleotide sequence ID" value="NC_017531.2"/>
</dbReference>
<keyword evidence="1" id="KW-0805">Transcription regulation</keyword>
<dbReference type="Gene3D" id="1.10.357.10">
    <property type="entry name" value="Tetracycline Repressor, domain 2"/>
    <property type="match status" value="1"/>
</dbReference>
<dbReference type="InterPro" id="IPR001647">
    <property type="entry name" value="HTH_TetR"/>
</dbReference>
<dbReference type="InterPro" id="IPR011075">
    <property type="entry name" value="TetR_C"/>
</dbReference>
<evidence type="ECO:0000259" key="5">
    <source>
        <dbReference type="PROSITE" id="PS50977"/>
    </source>
</evidence>
<protein>
    <submittedName>
        <fullName evidence="6">HTH-type transcriptional regulator YcfQ</fullName>
    </submittedName>
</protein>
<dbReference type="PANTHER" id="PTHR47506:SF10">
    <property type="entry name" value="TRANSCRIPTIONAL REGULATORY PROTEIN"/>
    <property type="match status" value="1"/>
</dbReference>
<evidence type="ECO:0000256" key="1">
    <source>
        <dbReference type="ARBA" id="ARBA00023015"/>
    </source>
</evidence>
<dbReference type="PATRIC" id="fig|932677.3.peg.2568"/>
<keyword evidence="3" id="KW-0804">Transcription</keyword>
<evidence type="ECO:0000313" key="7">
    <source>
        <dbReference type="Proteomes" id="UP000006690"/>
    </source>
</evidence>
<evidence type="ECO:0000256" key="2">
    <source>
        <dbReference type="ARBA" id="ARBA00023125"/>
    </source>
</evidence>
<dbReference type="InterPro" id="IPR036271">
    <property type="entry name" value="Tet_transcr_reg_TetR-rel_C_sf"/>
</dbReference>
<dbReference type="SUPFAM" id="SSF46689">
    <property type="entry name" value="Homeodomain-like"/>
    <property type="match status" value="1"/>
</dbReference>
<accession>A0A0H3KYZ5</accession>
<dbReference type="Gene3D" id="1.10.10.60">
    <property type="entry name" value="Homeodomain-like"/>
    <property type="match status" value="1"/>
</dbReference>
<evidence type="ECO:0000256" key="3">
    <source>
        <dbReference type="ARBA" id="ARBA00023163"/>
    </source>
</evidence>
<organism evidence="6 7">
    <name type="scientific">Pantoea ananatis (strain AJ13355)</name>
    <dbReference type="NCBI Taxonomy" id="932677"/>
    <lineage>
        <taxon>Bacteria</taxon>
        <taxon>Pseudomonadati</taxon>
        <taxon>Pseudomonadota</taxon>
        <taxon>Gammaproteobacteria</taxon>
        <taxon>Enterobacterales</taxon>
        <taxon>Erwiniaceae</taxon>
        <taxon>Pantoea</taxon>
    </lineage>
</organism>
<dbReference type="eggNOG" id="COG1309">
    <property type="taxonomic scope" value="Bacteria"/>
</dbReference>
<dbReference type="Pfam" id="PF00440">
    <property type="entry name" value="TetR_N"/>
    <property type="match status" value="1"/>
</dbReference>
<evidence type="ECO:0000313" key="6">
    <source>
        <dbReference type="EMBL" id="BAK12295.1"/>
    </source>
</evidence>
<dbReference type="SUPFAM" id="SSF48498">
    <property type="entry name" value="Tetracyclin repressor-like, C-terminal domain"/>
    <property type="match status" value="1"/>
</dbReference>
<dbReference type="InterPro" id="IPR009057">
    <property type="entry name" value="Homeodomain-like_sf"/>
</dbReference>
<dbReference type="AlphaFoldDB" id="A0A0H3KYZ5"/>
<dbReference type="PANTHER" id="PTHR47506">
    <property type="entry name" value="TRANSCRIPTIONAL REGULATORY PROTEIN"/>
    <property type="match status" value="1"/>
</dbReference>
<sequence length="205" mass="22063">MKPPSHTGSAQSSAGRPRAFNEAQFLDGAIRLFRDRGFSDVSISDITAATNLSTGSVYKAYKDKQGVFARALERYVFLREEHIKTRLEKATTAKDKLAELLRDYVELSQGKEGKLGCMVVAGVTNVDQLGAAATSLEKQLATRRSNIAELIKSGKQDGSIAVTTNETAAAEVILALLQGMRVIGKASTLTDDAERFVAQALKVLA</sequence>
<proteinExistence type="predicted"/>
<feature type="domain" description="HTH tetR-type" evidence="5">
    <location>
        <begin position="19"/>
        <end position="79"/>
    </location>
</feature>
<dbReference type="EMBL" id="AP012032">
    <property type="protein sequence ID" value="BAK12295.1"/>
    <property type="molecule type" value="Genomic_DNA"/>
</dbReference>
<dbReference type="Proteomes" id="UP000006690">
    <property type="component" value="Chromosome"/>
</dbReference>